<evidence type="ECO:0000313" key="2">
    <source>
        <dbReference type="Proteomes" id="UP001054801"/>
    </source>
</evidence>
<reference evidence="1" key="1">
    <citation type="journal article" date="2022" name="Microorganisms">
        <title>Two New Species of Filamentous Sulfur Bacteria of the Genus Thiothrix, Thiothrix winogradskyi sp. nov. and 'Candidatus Thiothrix sulfatifontis' sp. nov.</title>
        <authorList>
            <person name="Ravin N.V."/>
            <person name="Rossetti S."/>
            <person name="Beletsky A.V."/>
            <person name="Kadnikov V.V."/>
            <person name="Rudenko T.S."/>
            <person name="Smolyakov D.D."/>
            <person name="Moskvitina M.I."/>
            <person name="Gureeva M.V."/>
            <person name="Mardanov A.V."/>
            <person name="Grabovich M.Y."/>
        </authorList>
    </citation>
    <scope>NUCLEOTIDE SEQUENCE</scope>
    <source>
        <strain evidence="1">CT3</strain>
    </source>
</reference>
<evidence type="ECO:0000313" key="1">
    <source>
        <dbReference type="EMBL" id="UJS25357.1"/>
    </source>
</evidence>
<dbReference type="Proteomes" id="UP001054801">
    <property type="component" value="Chromosome"/>
</dbReference>
<accession>A0ABY3T0M6</accession>
<sequence>MKNYLMNSIGGDLVSSPPWEEVSDMIRHWSSCPDNGYLGSDYGYKTSLLSFLKEPQNDQVSRKIVEKMQADIPVLFGKDISLDWDNLIPEQLNVHVGNNLTVVLLDA</sequence>
<gene>
    <name evidence="1" type="ORF">L2Y54_04770</name>
</gene>
<dbReference type="RefSeq" id="WP_236500279.1">
    <property type="nucleotide sequence ID" value="NZ_CP091244.1"/>
</dbReference>
<keyword evidence="2" id="KW-1185">Reference proteome</keyword>
<protein>
    <submittedName>
        <fullName evidence="1">Uncharacterized protein</fullName>
    </submittedName>
</protein>
<proteinExistence type="predicted"/>
<organism evidence="1 2">
    <name type="scientific">Thiothrix winogradskyi</name>
    <dbReference type="NCBI Taxonomy" id="96472"/>
    <lineage>
        <taxon>Bacteria</taxon>
        <taxon>Pseudomonadati</taxon>
        <taxon>Pseudomonadota</taxon>
        <taxon>Gammaproteobacteria</taxon>
        <taxon>Thiotrichales</taxon>
        <taxon>Thiotrichaceae</taxon>
        <taxon>Thiothrix</taxon>
    </lineage>
</organism>
<name>A0ABY3T0M6_9GAMM</name>
<dbReference type="EMBL" id="CP091244">
    <property type="protein sequence ID" value="UJS25357.1"/>
    <property type="molecule type" value="Genomic_DNA"/>
</dbReference>